<dbReference type="EMBL" id="CP011388">
    <property type="protein sequence ID" value="ANE48102.1"/>
    <property type="molecule type" value="Genomic_DNA"/>
</dbReference>
<keyword evidence="3" id="KW-1185">Reference proteome</keyword>
<dbReference type="InterPro" id="IPR036890">
    <property type="entry name" value="HATPase_C_sf"/>
</dbReference>
<dbReference type="OrthoDB" id="9798941at2"/>
<dbReference type="RefSeq" id="WP_068609544.1">
    <property type="nucleotide sequence ID" value="NZ_CP011388.1"/>
</dbReference>
<feature type="domain" description="Histidine kinase/HSP90-like ATPase" evidence="1">
    <location>
        <begin position="14"/>
        <end position="143"/>
    </location>
</feature>
<organism evidence="2 3">
    <name type="scientific">Paenibacillus swuensis</name>
    <dbReference type="NCBI Taxonomy" id="1178515"/>
    <lineage>
        <taxon>Bacteria</taxon>
        <taxon>Bacillati</taxon>
        <taxon>Bacillota</taxon>
        <taxon>Bacilli</taxon>
        <taxon>Bacillales</taxon>
        <taxon>Paenibacillaceae</taxon>
        <taxon>Paenibacillus</taxon>
    </lineage>
</organism>
<dbReference type="Gene3D" id="3.30.565.10">
    <property type="entry name" value="Histidine kinase-like ATPase, C-terminal domain"/>
    <property type="match status" value="1"/>
</dbReference>
<dbReference type="PATRIC" id="fig|1178515.4.peg.3934"/>
<protein>
    <recommendedName>
        <fullName evidence="1">Histidine kinase/HSP90-like ATPase domain-containing protein</fullName>
    </recommendedName>
</protein>
<reference evidence="2 3" key="1">
    <citation type="submission" date="2015-01" db="EMBL/GenBank/DDBJ databases">
        <title>Paenibacillus swuensis/DY6/whole genome sequencing.</title>
        <authorList>
            <person name="Kim M.K."/>
            <person name="Srinivasan S."/>
            <person name="Lee J.-J."/>
        </authorList>
    </citation>
    <scope>NUCLEOTIDE SEQUENCE [LARGE SCALE GENOMIC DNA]</scope>
    <source>
        <strain evidence="2 3">DY6</strain>
    </source>
</reference>
<dbReference type="Pfam" id="PF13581">
    <property type="entry name" value="HATPase_c_2"/>
    <property type="match status" value="1"/>
</dbReference>
<dbReference type="AlphaFoldDB" id="A0A172TM96"/>
<dbReference type="CDD" id="cd16936">
    <property type="entry name" value="HATPase_RsbW-like"/>
    <property type="match status" value="1"/>
</dbReference>
<evidence type="ECO:0000259" key="1">
    <source>
        <dbReference type="Pfam" id="PF13581"/>
    </source>
</evidence>
<dbReference type="KEGG" id="pswu:SY83_19455"/>
<sequence>MNTSQSQESIVLHIPAKLEYFEVVRATLYSVASKMGFCFEDIEDMKIAVTEACEGALFFSSHESNSYLLQLSFIVDHETLTIIVKDEVSGYYYQRSVPPLSKDPSSLKKFDQVPPELRQLMLSTLMDKVRITNDGGTEVILTKQIHRSGWL</sequence>
<gene>
    <name evidence="2" type="ORF">SY83_19455</name>
</gene>
<accession>A0A172TM96</accession>
<dbReference type="InterPro" id="IPR003594">
    <property type="entry name" value="HATPase_dom"/>
</dbReference>
<name>A0A172TM96_9BACL</name>
<evidence type="ECO:0000313" key="2">
    <source>
        <dbReference type="EMBL" id="ANE48102.1"/>
    </source>
</evidence>
<proteinExistence type="predicted"/>
<dbReference type="STRING" id="1178515.SY83_19455"/>
<dbReference type="Proteomes" id="UP000076927">
    <property type="component" value="Chromosome"/>
</dbReference>
<evidence type="ECO:0000313" key="3">
    <source>
        <dbReference type="Proteomes" id="UP000076927"/>
    </source>
</evidence>